<keyword evidence="2" id="KW-1185">Reference proteome</keyword>
<protein>
    <recommendedName>
        <fullName evidence="3">Coenzyme Q-binding protein COQ10 START domain-containing protein</fullName>
    </recommendedName>
</protein>
<gene>
    <name evidence="1" type="ORF">AB1Y20_000724</name>
</gene>
<comment type="caution">
    <text evidence="1">The sequence shown here is derived from an EMBL/GenBank/DDBJ whole genome shotgun (WGS) entry which is preliminary data.</text>
</comment>
<accession>A0AB34K6N4</accession>
<dbReference type="SUPFAM" id="SSF55961">
    <property type="entry name" value="Bet v1-like"/>
    <property type="match status" value="1"/>
</dbReference>
<proteinExistence type="predicted"/>
<dbReference type="InterPro" id="IPR023393">
    <property type="entry name" value="START-like_dom_sf"/>
</dbReference>
<dbReference type="Proteomes" id="UP001515480">
    <property type="component" value="Unassembled WGS sequence"/>
</dbReference>
<dbReference type="EMBL" id="JBGBPQ010000001">
    <property type="protein sequence ID" value="KAL1529790.1"/>
    <property type="molecule type" value="Genomic_DNA"/>
</dbReference>
<sequence>MDKSESLGNSREMLLLHTLPLLLLPSRPFFSLRSERVPQAAWCIRSGPVYALQSPLRLRERIGKLGKSFAREMIDGVDAGLAEGVEHDSPPMLSDEVCLIPGVPMVRVEAAPGNARRIFTGIDIVAECEDICSVVWNVLTDYENLPKAVPNLVGNEVVEYYSDGGARLRQVGAAQLAPLVTFKATTTLDVKPYPNGLPAEMEQDHLSFSSSTDSEVREAGLGLPLTPHLFPRPYSISSLPHRDITMQGVPNEGDFRFYQGVWRMQELPACAPPGSSAMRLTYSVELSPRTWVPVSLLEGQIAGTLGDNLVSIRDFVQQPSVWSKYSAHRAAA</sequence>
<dbReference type="Gene3D" id="3.30.530.20">
    <property type="match status" value="2"/>
</dbReference>
<reference evidence="1 2" key="1">
    <citation type="journal article" date="2024" name="Science">
        <title>Giant polyketide synthase enzymes in the biosynthesis of giant marine polyether toxins.</title>
        <authorList>
            <person name="Fallon T.R."/>
            <person name="Shende V.V."/>
            <person name="Wierzbicki I.H."/>
            <person name="Pendleton A.L."/>
            <person name="Watervoot N.F."/>
            <person name="Auber R.P."/>
            <person name="Gonzalez D.J."/>
            <person name="Wisecaver J.H."/>
            <person name="Moore B.S."/>
        </authorList>
    </citation>
    <scope>NUCLEOTIDE SEQUENCE [LARGE SCALE GENOMIC DNA]</scope>
    <source>
        <strain evidence="1 2">12B1</strain>
    </source>
</reference>
<evidence type="ECO:0000313" key="1">
    <source>
        <dbReference type="EMBL" id="KAL1529790.1"/>
    </source>
</evidence>
<dbReference type="AlphaFoldDB" id="A0AB34K6N4"/>
<evidence type="ECO:0000313" key="2">
    <source>
        <dbReference type="Proteomes" id="UP001515480"/>
    </source>
</evidence>
<dbReference type="PANTHER" id="PTHR34060:SF1">
    <property type="entry name" value="POLYKETIDE CYCLASE _ DEHYDRASE AND LIPID TRANSPORT PROTEIN"/>
    <property type="match status" value="1"/>
</dbReference>
<dbReference type="PANTHER" id="PTHR34060">
    <property type="entry name" value="POLYKETIDE CYCLASE / DEHYDRASE AND LIPID TRANSPORT PROTEIN"/>
    <property type="match status" value="1"/>
</dbReference>
<organism evidence="1 2">
    <name type="scientific">Prymnesium parvum</name>
    <name type="common">Toxic golden alga</name>
    <dbReference type="NCBI Taxonomy" id="97485"/>
    <lineage>
        <taxon>Eukaryota</taxon>
        <taxon>Haptista</taxon>
        <taxon>Haptophyta</taxon>
        <taxon>Prymnesiophyceae</taxon>
        <taxon>Prymnesiales</taxon>
        <taxon>Prymnesiaceae</taxon>
        <taxon>Prymnesium</taxon>
    </lineage>
</organism>
<name>A0AB34K6N4_PRYPA</name>
<evidence type="ECO:0008006" key="3">
    <source>
        <dbReference type="Google" id="ProtNLM"/>
    </source>
</evidence>